<keyword evidence="1" id="KW-1133">Transmembrane helix</keyword>
<keyword evidence="3" id="KW-1185">Reference proteome</keyword>
<dbReference type="NCBIfam" id="TIGR02849">
    <property type="entry name" value="spore_III_AD"/>
    <property type="match status" value="1"/>
</dbReference>
<dbReference type="HOGENOM" id="CLU_159353_1_1_9"/>
<dbReference type="STRING" id="429009.Adeg_1683"/>
<dbReference type="Pfam" id="PF06686">
    <property type="entry name" value="SpoIIIAC"/>
    <property type="match status" value="2"/>
</dbReference>
<reference evidence="2 3" key="1">
    <citation type="submission" date="2009-10" db="EMBL/GenBank/DDBJ databases">
        <title>Complete sequence of chromosome of Ammonifex degensii KC4.</title>
        <authorList>
            <consortium name="US DOE Joint Genome Institute"/>
            <person name="Kerfeld C."/>
            <person name="Goodner B."/>
            <person name="Huber H."/>
            <person name="Stetter K."/>
            <person name="Lucas S."/>
            <person name="Copeland A."/>
            <person name="Lapidus A."/>
            <person name="Glavina del Rio T."/>
            <person name="Dalin E."/>
            <person name="Tice H."/>
            <person name="Bruce D."/>
            <person name="Goodwin L."/>
            <person name="Pitluck S."/>
            <person name="Saunders E."/>
            <person name="Brettin T."/>
            <person name="Detter J.C."/>
            <person name="Han C."/>
            <person name="Larimer F."/>
            <person name="Land M."/>
            <person name="Hauser L."/>
            <person name="Kyrpides N."/>
            <person name="Ovchinnikova G."/>
            <person name="Richardson P."/>
        </authorList>
    </citation>
    <scope>NUCLEOTIDE SEQUENCE [LARGE SCALE GENOMIC DNA]</scope>
    <source>
        <strain evidence="3">DSM 10501 / KC4</strain>
    </source>
</reference>
<gene>
    <name evidence="2" type="ordered locus">Adeg_1683</name>
</gene>
<evidence type="ECO:0000313" key="3">
    <source>
        <dbReference type="Proteomes" id="UP000002620"/>
    </source>
</evidence>
<dbReference type="Proteomes" id="UP000002620">
    <property type="component" value="Chromosome"/>
</dbReference>
<evidence type="ECO:0000313" key="2">
    <source>
        <dbReference type="EMBL" id="ACX52776.1"/>
    </source>
</evidence>
<dbReference type="InterPro" id="IPR025664">
    <property type="entry name" value="Spore_III_AC/AD"/>
</dbReference>
<dbReference type="AlphaFoldDB" id="C9R8Z7"/>
<dbReference type="KEGG" id="adg:Adeg_1683"/>
<dbReference type="OrthoDB" id="1682150at2"/>
<evidence type="ECO:0000256" key="1">
    <source>
        <dbReference type="SAM" id="Phobius"/>
    </source>
</evidence>
<feature type="transmembrane region" description="Helical" evidence="1">
    <location>
        <begin position="65"/>
        <end position="82"/>
    </location>
</feature>
<feature type="transmembrane region" description="Helical" evidence="1">
    <location>
        <begin position="102"/>
        <end position="124"/>
    </location>
</feature>
<keyword evidence="1" id="KW-0472">Membrane</keyword>
<organism evidence="2 3">
    <name type="scientific">Ammonifex degensii (strain DSM 10501 / KC4)</name>
    <dbReference type="NCBI Taxonomy" id="429009"/>
    <lineage>
        <taxon>Bacteria</taxon>
        <taxon>Bacillati</taxon>
        <taxon>Bacillota</taxon>
        <taxon>Clostridia</taxon>
        <taxon>Thermoanaerobacterales</taxon>
        <taxon>Thermoanaerobacteraceae</taxon>
        <taxon>Ammonifex</taxon>
    </lineage>
</organism>
<dbReference type="InterPro" id="IPR014211">
    <property type="entry name" value="Spore_III_AD"/>
</dbReference>
<accession>C9R8Z7</accession>
<dbReference type="RefSeq" id="WP_015739653.1">
    <property type="nucleotide sequence ID" value="NC_013385.1"/>
</dbReference>
<dbReference type="EMBL" id="CP001785">
    <property type="protein sequence ID" value="ACX52776.1"/>
    <property type="molecule type" value="Genomic_DNA"/>
</dbReference>
<feature type="transmembrane region" description="Helical" evidence="1">
    <location>
        <begin position="27"/>
        <end position="53"/>
    </location>
</feature>
<dbReference type="eggNOG" id="ENOG5032SJW">
    <property type="taxonomic scope" value="Bacteria"/>
</dbReference>
<proteinExistence type="predicted"/>
<protein>
    <submittedName>
        <fullName evidence="2">Stage III sporulation protein AD</fullName>
    </submittedName>
</protein>
<keyword evidence="1" id="KW-0812">Transmembrane</keyword>
<sequence length="131" mass="13727">MEILQVVGFALVTAVLAVALRREKPEIALLVGLGAGALVFLAFAGKIGTILTVIEGVAQRAGLNLLYLEVLLKIVGIAYLAEFGAQLCRDAGEGALAVKVEFAAKILILLLALPVILNLLDLLLQLVGVKK</sequence>
<name>C9R8Z7_AMMDK</name>